<evidence type="ECO:0000256" key="1">
    <source>
        <dbReference type="SAM" id="Phobius"/>
    </source>
</evidence>
<organism evidence="2">
    <name type="scientific">Anguilla anguilla</name>
    <name type="common">European freshwater eel</name>
    <name type="synonym">Muraena anguilla</name>
    <dbReference type="NCBI Taxonomy" id="7936"/>
    <lineage>
        <taxon>Eukaryota</taxon>
        <taxon>Metazoa</taxon>
        <taxon>Chordata</taxon>
        <taxon>Craniata</taxon>
        <taxon>Vertebrata</taxon>
        <taxon>Euteleostomi</taxon>
        <taxon>Actinopterygii</taxon>
        <taxon>Neopterygii</taxon>
        <taxon>Teleostei</taxon>
        <taxon>Anguilliformes</taxon>
        <taxon>Anguillidae</taxon>
        <taxon>Anguilla</taxon>
    </lineage>
</organism>
<keyword evidence="1" id="KW-1133">Transmembrane helix</keyword>
<proteinExistence type="predicted"/>
<accession>A0A0E9PGB3</accession>
<reference evidence="2" key="2">
    <citation type="journal article" date="2015" name="Fish Shellfish Immunol.">
        <title>Early steps in the European eel (Anguilla anguilla)-Vibrio vulnificus interaction in the gills: Role of the RtxA13 toxin.</title>
        <authorList>
            <person name="Callol A."/>
            <person name="Pajuelo D."/>
            <person name="Ebbesson L."/>
            <person name="Teles M."/>
            <person name="MacKenzie S."/>
            <person name="Amaro C."/>
        </authorList>
    </citation>
    <scope>NUCLEOTIDE SEQUENCE</scope>
</reference>
<name>A0A0E9PGB3_ANGAN</name>
<keyword evidence="1" id="KW-0812">Transmembrane</keyword>
<protein>
    <submittedName>
        <fullName evidence="2">Uncharacterized protein</fullName>
    </submittedName>
</protein>
<dbReference type="AlphaFoldDB" id="A0A0E9PGB3"/>
<dbReference type="EMBL" id="GBXM01104911">
    <property type="protein sequence ID" value="JAH03666.1"/>
    <property type="molecule type" value="Transcribed_RNA"/>
</dbReference>
<evidence type="ECO:0000313" key="2">
    <source>
        <dbReference type="EMBL" id="JAH03666.1"/>
    </source>
</evidence>
<sequence>MKVPTSCQLTFLTLSSPFCFLLSFFFVFK</sequence>
<feature type="transmembrane region" description="Helical" evidence="1">
    <location>
        <begin position="9"/>
        <end position="28"/>
    </location>
</feature>
<keyword evidence="1" id="KW-0472">Membrane</keyword>
<reference evidence="2" key="1">
    <citation type="submission" date="2014-11" db="EMBL/GenBank/DDBJ databases">
        <authorList>
            <person name="Amaro Gonzalez C."/>
        </authorList>
    </citation>
    <scope>NUCLEOTIDE SEQUENCE</scope>
</reference>